<dbReference type="EMBL" id="JAMQGM010000028">
    <property type="protein sequence ID" value="MCM2578377.1"/>
    <property type="molecule type" value="Genomic_DNA"/>
</dbReference>
<keyword evidence="3" id="KW-1185">Reference proteome</keyword>
<evidence type="ECO:0000313" key="3">
    <source>
        <dbReference type="Proteomes" id="UP001167160"/>
    </source>
</evidence>
<evidence type="ECO:0008006" key="4">
    <source>
        <dbReference type="Google" id="ProtNLM"/>
    </source>
</evidence>
<accession>A0ABT0X777</accession>
<proteinExistence type="predicted"/>
<protein>
    <recommendedName>
        <fullName evidence="4">Transposase</fullName>
    </recommendedName>
</protein>
<dbReference type="Proteomes" id="UP001167160">
    <property type="component" value="Unassembled WGS sequence"/>
</dbReference>
<feature type="region of interest" description="Disordered" evidence="1">
    <location>
        <begin position="87"/>
        <end position="114"/>
    </location>
</feature>
<dbReference type="RefSeq" id="WP_251414829.1">
    <property type="nucleotide sequence ID" value="NZ_JAMQGM010000028.1"/>
</dbReference>
<feature type="compositionally biased region" description="Gly residues" evidence="1">
    <location>
        <begin position="87"/>
        <end position="101"/>
    </location>
</feature>
<evidence type="ECO:0000313" key="2">
    <source>
        <dbReference type="EMBL" id="MCM2578377.1"/>
    </source>
</evidence>
<comment type="caution">
    <text evidence="2">The sequence shown here is derived from an EMBL/GenBank/DDBJ whole genome shotgun (WGS) entry which is preliminary data.</text>
</comment>
<organism evidence="2 3">
    <name type="scientific">Streptomyces meridianus</name>
    <dbReference type="NCBI Taxonomy" id="2938945"/>
    <lineage>
        <taxon>Bacteria</taxon>
        <taxon>Bacillati</taxon>
        <taxon>Actinomycetota</taxon>
        <taxon>Actinomycetes</taxon>
        <taxon>Kitasatosporales</taxon>
        <taxon>Streptomycetaceae</taxon>
        <taxon>Streptomyces</taxon>
    </lineage>
</organism>
<sequence length="114" mass="11826">MKLVVQVKLLPTPEQVVAPEATLRACNEAAGRASVAAFEAGVFSRNDLQKLVYAELKAGFGLSVQPAVRTVKKVVDAYATLRANVRAGGGSGVRGRGGGCGRSRSRSSSGGPRR</sequence>
<name>A0ABT0X777_9ACTN</name>
<reference evidence="2" key="1">
    <citation type="journal article" date="2023" name="Int. J. Syst. Evol. Microbiol.">
        <title>Streptomyces meridianus sp. nov. isolated from brackish water of the Tagus estuary in Alcochete, Portugal.</title>
        <authorList>
            <person name="Santos J.D.N."/>
            <person name="Klimek D."/>
            <person name="Calusinska M."/>
            <person name="Lobo Da Cunha A."/>
            <person name="Catita J."/>
            <person name="Goncalves H."/>
            <person name="Gonzalez I."/>
            <person name="Reyes F."/>
            <person name="Lage O.M."/>
        </authorList>
    </citation>
    <scope>NUCLEOTIDE SEQUENCE</scope>
    <source>
        <strain evidence="2">MTZ3.1</strain>
    </source>
</reference>
<gene>
    <name evidence="2" type="ORF">M1E25_13585</name>
</gene>
<evidence type="ECO:0000256" key="1">
    <source>
        <dbReference type="SAM" id="MobiDB-lite"/>
    </source>
</evidence>